<dbReference type="GeneID" id="40328798"/>
<protein>
    <submittedName>
        <fullName evidence="1">Uncharacterized protein</fullName>
    </submittedName>
</protein>
<reference evidence="1 2" key="1">
    <citation type="journal article" date="2018" name="BMC Genomics">
        <title>Genomic comparison of Trypanosoma conorhini and Trypanosoma rangeli to Trypanosoma cruzi strains of high and low virulence.</title>
        <authorList>
            <person name="Bradwell K.R."/>
            <person name="Koparde V.N."/>
            <person name="Matveyev A.V."/>
            <person name="Serrano M.G."/>
            <person name="Alves J.M."/>
            <person name="Parikh H."/>
            <person name="Huang B."/>
            <person name="Lee V."/>
            <person name="Espinosa-Alvarez O."/>
            <person name="Ortiz P.A."/>
            <person name="Costa-Martins A.G."/>
            <person name="Teixeira M.M."/>
            <person name="Buck G.A."/>
        </authorList>
    </citation>
    <scope>NUCLEOTIDE SEQUENCE [LARGE SCALE GENOMIC DNA]</scope>
    <source>
        <strain evidence="1 2">AM80</strain>
    </source>
</reference>
<name>A0A422NGV1_TRYRA</name>
<organism evidence="1 2">
    <name type="scientific">Trypanosoma rangeli</name>
    <dbReference type="NCBI Taxonomy" id="5698"/>
    <lineage>
        <taxon>Eukaryota</taxon>
        <taxon>Discoba</taxon>
        <taxon>Euglenozoa</taxon>
        <taxon>Kinetoplastea</taxon>
        <taxon>Metakinetoplastina</taxon>
        <taxon>Trypanosomatida</taxon>
        <taxon>Trypanosomatidae</taxon>
        <taxon>Trypanosoma</taxon>
        <taxon>Herpetosoma</taxon>
    </lineage>
</organism>
<dbReference type="AlphaFoldDB" id="A0A422NGV1"/>
<gene>
    <name evidence="1" type="ORF">TraAM80_04865</name>
</gene>
<dbReference type="RefSeq" id="XP_029238233.1">
    <property type="nucleotide sequence ID" value="XM_029381773.1"/>
</dbReference>
<keyword evidence="2" id="KW-1185">Reference proteome</keyword>
<sequence length="115" mass="13043">MSTFTSDTDEAAAREEWQQRLGKDAAVWEEGALRHRWRKAAAKQRHINISDSGRFTFAPNFSLHSHTRQSHAAGDERGALEKTRRLVERDGAHTVLYNPIATDPKTFSATLQKLK</sequence>
<dbReference type="EMBL" id="MKGL01000156">
    <property type="protein sequence ID" value="RNF04669.1"/>
    <property type="molecule type" value="Genomic_DNA"/>
</dbReference>
<comment type="caution">
    <text evidence="1">The sequence shown here is derived from an EMBL/GenBank/DDBJ whole genome shotgun (WGS) entry which is preliminary data.</text>
</comment>
<accession>A0A422NGV1</accession>
<evidence type="ECO:0000313" key="2">
    <source>
        <dbReference type="Proteomes" id="UP000283634"/>
    </source>
</evidence>
<evidence type="ECO:0000313" key="1">
    <source>
        <dbReference type="EMBL" id="RNF04669.1"/>
    </source>
</evidence>
<proteinExistence type="predicted"/>
<dbReference type="VEuPathDB" id="TriTrypDB:TRSC58_03984"/>
<dbReference type="Proteomes" id="UP000283634">
    <property type="component" value="Unassembled WGS sequence"/>
</dbReference>